<evidence type="ECO:0000313" key="3">
    <source>
        <dbReference type="EMBL" id="MBC5772224.1"/>
    </source>
</evidence>
<feature type="transmembrane region" description="Helical" evidence="1">
    <location>
        <begin position="90"/>
        <end position="123"/>
    </location>
</feature>
<feature type="transmembrane region" description="Helical" evidence="1">
    <location>
        <begin position="46"/>
        <end position="65"/>
    </location>
</feature>
<protein>
    <submittedName>
        <fullName evidence="3">Tripartite tricarboxylate transporter TctB family protein</fullName>
    </submittedName>
</protein>
<name>A0A923MMF5_9FIRM</name>
<evidence type="ECO:0000256" key="1">
    <source>
        <dbReference type="SAM" id="Phobius"/>
    </source>
</evidence>
<evidence type="ECO:0000313" key="4">
    <source>
        <dbReference type="Proteomes" id="UP000620327"/>
    </source>
</evidence>
<keyword evidence="1" id="KW-0472">Membrane</keyword>
<reference evidence="3" key="1">
    <citation type="submission" date="2020-08" db="EMBL/GenBank/DDBJ databases">
        <title>Genome public.</title>
        <authorList>
            <person name="Liu C."/>
            <person name="Sun Q."/>
        </authorList>
    </citation>
    <scope>NUCLEOTIDE SEQUENCE</scope>
    <source>
        <strain evidence="3">BX15</strain>
    </source>
</reference>
<keyword evidence="1" id="KW-0812">Transmembrane</keyword>
<accession>A0A923MMF5</accession>
<organism evidence="3 4">
    <name type="scientific">Dysosmobacter segnis</name>
    <dbReference type="NCBI Taxonomy" id="2763042"/>
    <lineage>
        <taxon>Bacteria</taxon>
        <taxon>Bacillati</taxon>
        <taxon>Bacillota</taxon>
        <taxon>Clostridia</taxon>
        <taxon>Eubacteriales</taxon>
        <taxon>Oscillospiraceae</taxon>
        <taxon>Dysosmobacter</taxon>
    </lineage>
</organism>
<keyword evidence="4" id="KW-1185">Reference proteome</keyword>
<proteinExistence type="predicted"/>
<sequence>MKIKYNHEIISGTVFALISSFLWFSIPTQVKTMEKTAITAQTLPKIAIGGMFVFAVCLLLEGIFMKEKEELTVTKESFHSAAFKKELRSILYCLFLVAYCFMVKPFGFVISTVILVLAIMVYYGARKWYYYAIPLAMVGIVYYVFRVVLHVSLP</sequence>
<feature type="transmembrane region" description="Helical" evidence="1">
    <location>
        <begin position="9"/>
        <end position="26"/>
    </location>
</feature>
<evidence type="ECO:0000259" key="2">
    <source>
        <dbReference type="Pfam" id="PF07331"/>
    </source>
</evidence>
<feature type="transmembrane region" description="Helical" evidence="1">
    <location>
        <begin position="129"/>
        <end position="149"/>
    </location>
</feature>
<gene>
    <name evidence="3" type="ORF">H8Z83_18235</name>
</gene>
<dbReference type="AlphaFoldDB" id="A0A923MMF5"/>
<dbReference type="EMBL" id="JACOQI010000042">
    <property type="protein sequence ID" value="MBC5772224.1"/>
    <property type="molecule type" value="Genomic_DNA"/>
</dbReference>
<comment type="caution">
    <text evidence="3">The sequence shown here is derived from an EMBL/GenBank/DDBJ whole genome shotgun (WGS) entry which is preliminary data.</text>
</comment>
<dbReference type="Pfam" id="PF07331">
    <property type="entry name" value="TctB"/>
    <property type="match status" value="1"/>
</dbReference>
<keyword evidence="1" id="KW-1133">Transmembrane helix</keyword>
<dbReference type="InterPro" id="IPR009936">
    <property type="entry name" value="DUF1468"/>
</dbReference>
<feature type="domain" description="DUF1468" evidence="2">
    <location>
        <begin position="10"/>
        <end position="154"/>
    </location>
</feature>
<dbReference type="RefSeq" id="WP_187016356.1">
    <property type="nucleotide sequence ID" value="NZ_JACOQI010000042.1"/>
</dbReference>
<dbReference type="Proteomes" id="UP000620327">
    <property type="component" value="Unassembled WGS sequence"/>
</dbReference>